<name>A0ABQ1RQJ0_9MICO</name>
<dbReference type="Proteomes" id="UP000629365">
    <property type="component" value="Unassembled WGS sequence"/>
</dbReference>
<feature type="domain" description="M23ase beta-sheet core" evidence="2">
    <location>
        <begin position="65"/>
        <end position="157"/>
    </location>
</feature>
<protein>
    <submittedName>
        <fullName evidence="3">Peptidase</fullName>
    </submittedName>
</protein>
<evidence type="ECO:0000259" key="2">
    <source>
        <dbReference type="Pfam" id="PF01551"/>
    </source>
</evidence>
<accession>A0ABQ1RQJ0</accession>
<dbReference type="Gene3D" id="2.70.70.10">
    <property type="entry name" value="Glucose Permease (Domain IIA)"/>
    <property type="match status" value="1"/>
</dbReference>
<evidence type="ECO:0000313" key="3">
    <source>
        <dbReference type="EMBL" id="GGD76987.1"/>
    </source>
</evidence>
<dbReference type="EMBL" id="BMCM01000003">
    <property type="protein sequence ID" value="GGD76987.1"/>
    <property type="molecule type" value="Genomic_DNA"/>
</dbReference>
<dbReference type="InterPro" id="IPR011055">
    <property type="entry name" value="Dup_hybrid_motif"/>
</dbReference>
<keyword evidence="1" id="KW-0732">Signal</keyword>
<gene>
    <name evidence="3" type="ORF">GCM10007269_19920</name>
</gene>
<dbReference type="InterPro" id="IPR016047">
    <property type="entry name" value="M23ase_b-sheet_dom"/>
</dbReference>
<keyword evidence="4" id="KW-1185">Reference proteome</keyword>
<dbReference type="CDD" id="cd12797">
    <property type="entry name" value="M23_peptidase"/>
    <property type="match status" value="1"/>
</dbReference>
<evidence type="ECO:0000313" key="4">
    <source>
        <dbReference type="Proteomes" id="UP000629365"/>
    </source>
</evidence>
<sequence>MRTQSSRDRSPLTVPRAIAFLLLLVMLPGAAVVPPTPDPPWTWPVDGARTVTTPFRAPAHDYGPGHRGIDMSAPVGTVVRAPADGVVAFRGVVVDRPLLTIDHGDGLVTTFEPLESTLSPGAVVAAGQEIGTVALGGHTPAAELHLGVRYDDVYINPMLMFGEVPRAILLPCCAPVTGVSLGGTGTPEVLRLVGARVGRSL</sequence>
<dbReference type="InterPro" id="IPR050570">
    <property type="entry name" value="Cell_wall_metabolism_enzyme"/>
</dbReference>
<dbReference type="Pfam" id="PF01551">
    <property type="entry name" value="Peptidase_M23"/>
    <property type="match status" value="1"/>
</dbReference>
<organism evidence="3 4">
    <name type="scientific">Microbacterium murale</name>
    <dbReference type="NCBI Taxonomy" id="1081040"/>
    <lineage>
        <taxon>Bacteria</taxon>
        <taxon>Bacillati</taxon>
        <taxon>Actinomycetota</taxon>
        <taxon>Actinomycetes</taxon>
        <taxon>Micrococcales</taxon>
        <taxon>Microbacteriaceae</taxon>
        <taxon>Microbacterium</taxon>
    </lineage>
</organism>
<comment type="caution">
    <text evidence="3">The sequence shown here is derived from an EMBL/GenBank/DDBJ whole genome shotgun (WGS) entry which is preliminary data.</text>
</comment>
<dbReference type="PANTHER" id="PTHR21666">
    <property type="entry name" value="PEPTIDASE-RELATED"/>
    <property type="match status" value="1"/>
</dbReference>
<reference evidence="4" key="1">
    <citation type="journal article" date="2019" name="Int. J. Syst. Evol. Microbiol.">
        <title>The Global Catalogue of Microorganisms (GCM) 10K type strain sequencing project: providing services to taxonomists for standard genome sequencing and annotation.</title>
        <authorList>
            <consortium name="The Broad Institute Genomics Platform"/>
            <consortium name="The Broad Institute Genome Sequencing Center for Infectious Disease"/>
            <person name="Wu L."/>
            <person name="Ma J."/>
        </authorList>
    </citation>
    <scope>NUCLEOTIDE SEQUENCE [LARGE SCALE GENOMIC DNA]</scope>
    <source>
        <strain evidence="4">CCM 7640</strain>
    </source>
</reference>
<dbReference type="PANTHER" id="PTHR21666:SF289">
    <property type="entry name" value="L-ALA--D-GLU ENDOPEPTIDASE"/>
    <property type="match status" value="1"/>
</dbReference>
<proteinExistence type="predicted"/>
<dbReference type="SUPFAM" id="SSF51261">
    <property type="entry name" value="Duplicated hybrid motif"/>
    <property type="match status" value="1"/>
</dbReference>
<evidence type="ECO:0000256" key="1">
    <source>
        <dbReference type="ARBA" id="ARBA00022729"/>
    </source>
</evidence>